<feature type="transmembrane region" description="Helical" evidence="9">
    <location>
        <begin position="93"/>
        <end position="119"/>
    </location>
</feature>
<organism evidence="11 12">
    <name type="scientific">Agaribacillus aureus</name>
    <dbReference type="NCBI Taxonomy" id="3051825"/>
    <lineage>
        <taxon>Bacteria</taxon>
        <taxon>Pseudomonadati</taxon>
        <taxon>Bacteroidota</taxon>
        <taxon>Cytophagia</taxon>
        <taxon>Cytophagales</taxon>
        <taxon>Splendidivirgaceae</taxon>
        <taxon>Agaribacillus</taxon>
    </lineage>
</organism>
<dbReference type="InterPro" id="IPR055348">
    <property type="entry name" value="DctQ"/>
</dbReference>
<comment type="caution">
    <text evidence="11">The sequence shown here is derived from an EMBL/GenBank/DDBJ whole genome shotgun (WGS) entry which is preliminary data.</text>
</comment>
<evidence type="ECO:0000256" key="3">
    <source>
        <dbReference type="ARBA" id="ARBA00022475"/>
    </source>
</evidence>
<name>A0ABT8L435_9BACT</name>
<dbReference type="Pfam" id="PF04290">
    <property type="entry name" value="DctQ"/>
    <property type="match status" value="1"/>
</dbReference>
<dbReference type="InterPro" id="IPR007387">
    <property type="entry name" value="TRAP_DctQ"/>
</dbReference>
<evidence type="ECO:0000256" key="5">
    <source>
        <dbReference type="ARBA" id="ARBA00022692"/>
    </source>
</evidence>
<dbReference type="PANTHER" id="PTHR35011:SF4">
    <property type="entry name" value="SLL1102 PROTEIN"/>
    <property type="match status" value="1"/>
</dbReference>
<evidence type="ECO:0000256" key="7">
    <source>
        <dbReference type="ARBA" id="ARBA00023136"/>
    </source>
</evidence>
<evidence type="ECO:0000256" key="8">
    <source>
        <dbReference type="ARBA" id="ARBA00038436"/>
    </source>
</evidence>
<evidence type="ECO:0000256" key="2">
    <source>
        <dbReference type="ARBA" id="ARBA00022448"/>
    </source>
</evidence>
<accession>A0ABT8L435</accession>
<keyword evidence="2" id="KW-0813">Transport</keyword>
<proteinExistence type="inferred from homology"/>
<dbReference type="Proteomes" id="UP001172083">
    <property type="component" value="Unassembled WGS sequence"/>
</dbReference>
<keyword evidence="7 9" id="KW-0472">Membrane</keyword>
<evidence type="ECO:0000313" key="12">
    <source>
        <dbReference type="Proteomes" id="UP001172083"/>
    </source>
</evidence>
<evidence type="ECO:0000256" key="9">
    <source>
        <dbReference type="SAM" id="Phobius"/>
    </source>
</evidence>
<evidence type="ECO:0000259" key="10">
    <source>
        <dbReference type="Pfam" id="PF04290"/>
    </source>
</evidence>
<keyword evidence="4" id="KW-0997">Cell inner membrane</keyword>
<comment type="similarity">
    <text evidence="8">Belongs to the TRAP transporter small permease family.</text>
</comment>
<evidence type="ECO:0000313" key="11">
    <source>
        <dbReference type="EMBL" id="MDN5212530.1"/>
    </source>
</evidence>
<reference evidence="11" key="1">
    <citation type="submission" date="2023-06" db="EMBL/GenBank/DDBJ databases">
        <title>Genomic of Agaribacillus aureum.</title>
        <authorList>
            <person name="Wang G."/>
        </authorList>
    </citation>
    <scope>NUCLEOTIDE SEQUENCE</scope>
    <source>
        <strain evidence="11">BMA12</strain>
    </source>
</reference>
<protein>
    <submittedName>
        <fullName evidence="11">TRAP transporter small permease subunit</fullName>
    </submittedName>
</protein>
<dbReference type="RefSeq" id="WP_346757848.1">
    <property type="nucleotide sequence ID" value="NZ_JAUJEB010000001.1"/>
</dbReference>
<evidence type="ECO:0000256" key="6">
    <source>
        <dbReference type="ARBA" id="ARBA00022989"/>
    </source>
</evidence>
<evidence type="ECO:0000256" key="1">
    <source>
        <dbReference type="ARBA" id="ARBA00004429"/>
    </source>
</evidence>
<comment type="subcellular location">
    <subcellularLocation>
        <location evidence="1">Cell inner membrane</location>
        <topology evidence="1">Multi-pass membrane protein</topology>
    </subcellularLocation>
</comment>
<keyword evidence="6 9" id="KW-1133">Transmembrane helix</keyword>
<feature type="transmembrane region" description="Helical" evidence="9">
    <location>
        <begin position="24"/>
        <end position="45"/>
    </location>
</feature>
<feature type="transmembrane region" description="Helical" evidence="9">
    <location>
        <begin position="57"/>
        <end position="72"/>
    </location>
</feature>
<gene>
    <name evidence="11" type="ORF">QQ020_10760</name>
</gene>
<dbReference type="PANTHER" id="PTHR35011">
    <property type="entry name" value="2,3-DIKETO-L-GULONATE TRAP TRANSPORTER SMALL PERMEASE PROTEIN YIAM"/>
    <property type="match status" value="1"/>
</dbReference>
<keyword evidence="3" id="KW-1003">Cell membrane</keyword>
<feature type="domain" description="Tripartite ATP-independent periplasmic transporters DctQ component" evidence="10">
    <location>
        <begin position="31"/>
        <end position="162"/>
    </location>
</feature>
<keyword evidence="12" id="KW-1185">Reference proteome</keyword>
<dbReference type="EMBL" id="JAUJEB010000001">
    <property type="protein sequence ID" value="MDN5212530.1"/>
    <property type="molecule type" value="Genomic_DNA"/>
</dbReference>
<keyword evidence="5 9" id="KW-0812">Transmembrane</keyword>
<sequence length="176" mass="20286">MIFTVLNRVARFIDQVNEWIGRKIAWLTSLLVLIIFGDVVMRYFFNTSSAGVFELEWHIFAAIFLLGAAYTLKHDKHVRVDVFYARLNEKQQAWVNLIGTLLFLFPFCIVVINSSYKFVENSFYFRESSPDPGGLPARFIIKSTITIGFFLLLMQGLSLVFKCIITIFNPSNNIKP</sequence>
<evidence type="ECO:0000256" key="4">
    <source>
        <dbReference type="ARBA" id="ARBA00022519"/>
    </source>
</evidence>
<feature type="transmembrane region" description="Helical" evidence="9">
    <location>
        <begin position="139"/>
        <end position="161"/>
    </location>
</feature>